<feature type="compositionally biased region" description="Low complexity" evidence="3">
    <location>
        <begin position="552"/>
        <end position="565"/>
    </location>
</feature>
<dbReference type="GO" id="GO:0006351">
    <property type="term" value="P:DNA-templated transcription"/>
    <property type="evidence" value="ECO:0007669"/>
    <property type="project" value="InterPro"/>
</dbReference>
<dbReference type="GO" id="GO:0008270">
    <property type="term" value="F:zinc ion binding"/>
    <property type="evidence" value="ECO:0007669"/>
    <property type="project" value="InterPro"/>
</dbReference>
<keyword evidence="2" id="KW-0539">Nucleus</keyword>
<dbReference type="Pfam" id="PF04082">
    <property type="entry name" value="Fungal_trans"/>
    <property type="match status" value="1"/>
</dbReference>
<reference evidence="5 6" key="1">
    <citation type="journal article" date="2005" name="Nature">
        <title>The genome sequence of the rice blast fungus Magnaporthe grisea.</title>
        <authorList>
            <person name="Dean R.A."/>
            <person name="Talbot N.J."/>
            <person name="Ebbole D.J."/>
            <person name="Farman M.L."/>
            <person name="Mitchell T.K."/>
            <person name="Orbach M.J."/>
            <person name="Thon M."/>
            <person name="Kulkarni R."/>
            <person name="Xu J.R."/>
            <person name="Pan H."/>
            <person name="Read N.D."/>
            <person name="Lee Y.H."/>
            <person name="Carbone I."/>
            <person name="Brown D."/>
            <person name="Oh Y.Y."/>
            <person name="Donofrio N."/>
            <person name="Jeong J.S."/>
            <person name="Soanes D.M."/>
            <person name="Djonovic S."/>
            <person name="Kolomiets E."/>
            <person name="Rehmeyer C."/>
            <person name="Li W."/>
            <person name="Harding M."/>
            <person name="Kim S."/>
            <person name="Lebrun M.H."/>
            <person name="Bohnert H."/>
            <person name="Coughlan S."/>
            <person name="Butler J."/>
            <person name="Calvo S."/>
            <person name="Ma L.J."/>
            <person name="Nicol R."/>
            <person name="Purcell S."/>
            <person name="Nusbaum C."/>
            <person name="Galagan J.E."/>
            <person name="Birren B.W."/>
        </authorList>
    </citation>
    <scope>NUCLEOTIDE SEQUENCE [LARGE SCALE GENOMIC DNA]</scope>
    <source>
        <strain evidence="6">70-15 / ATCC MYA-4617 / FGSC 8958</strain>
    </source>
</reference>
<dbReference type="InterPro" id="IPR007219">
    <property type="entry name" value="XnlR_reg_dom"/>
</dbReference>
<evidence type="ECO:0000256" key="2">
    <source>
        <dbReference type="ARBA" id="ARBA00023242"/>
    </source>
</evidence>
<protein>
    <recommendedName>
        <fullName evidence="4">Zn(2)-C6 fungal-type domain-containing protein</fullName>
    </recommendedName>
</protein>
<proteinExistence type="predicted"/>
<dbReference type="PROSITE" id="PS00463">
    <property type="entry name" value="ZN2_CY6_FUNGAL_1"/>
    <property type="match status" value="1"/>
</dbReference>
<dbReference type="AlphaFoldDB" id="G4N6K3"/>
<dbReference type="CDD" id="cd12148">
    <property type="entry name" value="fungal_TF_MHR"/>
    <property type="match status" value="1"/>
</dbReference>
<sequence>MDSEGDHVAKRRAPMSCDRCKSRKTKCVNPIPGPCQFCSSIGAACQVDPSRRRQRPYYHVSEEEFRLMSRALGLLLPGTPINLESLRELVHSLERRLPTPTGNILEQLRKSRANTGASNLGNAIRSGVDQGADKVLNPGSAITIDEIDHLQKELGWLTIDSKGTPRHVGLEGGYGFNAAVRSINPRQRANPTSSSKVQNDLVTPLTAAPPCPPEAPASAFSVTGSFLTPPKQIFLPMRELCLQCVDRFFREIHPIYWLFRAETFYAALDRIYARDSNYASPSMLCSIYAILALTTRDSEAAGEATSSKYLALAKSLVPALFDEANVDAIRALCILSIALQSSINSNTAYAYIGAASRIALSLGLNLSKSMSLRSNVQGQSDLRIFCSLYILDLEVALCYGNPPSLLEEDGAESVQFLLEQVLEPGSNMPPDYLAVSCQLSRLKRGVNKLLYLRPSGMAGTMASQERSGYSAVSILSVTDAVASIQRWFNNLPLHLKNITHASPYHQRSIATLHLRYWSTLIFVTRPFFLHIVMHPDRRQKTAPSTTEKPLNEAGTSSAEGGSASGLRSTAQRIRTASDAKRQYFKDFSALCLEAASQSLRVLCYMRDTELLSSLVTLDTSCLLEDLQVFLLALSNGQDTAGKERQEKRTMAINAISELLHTLQGMDRIFWTRHVLVEVMAQLEEHGLINGDSAFNPGHDSPGLYTFGIASHHDIVSGMMESYGQDGDDPLFHLPDF</sequence>
<evidence type="ECO:0000313" key="6">
    <source>
        <dbReference type="Proteomes" id="UP000009058"/>
    </source>
</evidence>
<keyword evidence="1" id="KW-0479">Metal-binding</keyword>
<feature type="domain" description="Zn(2)-C6 fungal-type" evidence="4">
    <location>
        <begin position="16"/>
        <end position="47"/>
    </location>
</feature>
<dbReference type="InterPro" id="IPR050987">
    <property type="entry name" value="AtrR-like"/>
</dbReference>
<keyword evidence="6" id="KW-1185">Reference proteome</keyword>
<dbReference type="HOGENOM" id="CLU_022493_0_0_1"/>
<dbReference type="Proteomes" id="UP000009058">
    <property type="component" value="Chromosome 4"/>
</dbReference>
<dbReference type="PANTHER" id="PTHR46910:SF39">
    <property type="entry name" value="ZN(II)2CYS6 TRANSCRIPTION FACTOR (EUROFUNG)"/>
    <property type="match status" value="1"/>
</dbReference>
<dbReference type="PANTHER" id="PTHR46910">
    <property type="entry name" value="TRANSCRIPTION FACTOR PDR1"/>
    <property type="match status" value="1"/>
</dbReference>
<dbReference type="SMR" id="G4N6K3"/>
<dbReference type="InterPro" id="IPR001138">
    <property type="entry name" value="Zn2Cys6_DnaBD"/>
</dbReference>
<reference key="2">
    <citation type="submission" date="2011-05" db="EMBL/GenBank/DDBJ databases">
        <title>The Genome Sequence of Magnaporthe oryzae 70-15.</title>
        <authorList>
            <consortium name="The Broad Institute Genome Sequencing Platform"/>
            <person name="Ma L.-J."/>
            <person name="Dead R."/>
            <person name="Young S.K."/>
            <person name="Zeng Q."/>
            <person name="Gargeya S."/>
            <person name="Fitzgerald M."/>
            <person name="Haas B."/>
            <person name="Abouelleil A."/>
            <person name="Alvarado L."/>
            <person name="Arachchi H.M."/>
            <person name="Berlin A."/>
            <person name="Brown A."/>
            <person name="Chapman S.B."/>
            <person name="Chen Z."/>
            <person name="Dunbar C."/>
            <person name="Freedman E."/>
            <person name="Gearin G."/>
            <person name="Gellesch M."/>
            <person name="Goldberg J."/>
            <person name="Griggs A."/>
            <person name="Gujja S."/>
            <person name="Heiman D."/>
            <person name="Howarth C."/>
            <person name="Larson L."/>
            <person name="Lui A."/>
            <person name="MacDonald P.J.P."/>
            <person name="Mehta T."/>
            <person name="Montmayeur A."/>
            <person name="Murphy C."/>
            <person name="Neiman D."/>
            <person name="Pearson M."/>
            <person name="Priest M."/>
            <person name="Roberts A."/>
            <person name="Saif S."/>
            <person name="Shea T."/>
            <person name="Shenoy N."/>
            <person name="Sisk P."/>
            <person name="Stolte C."/>
            <person name="Sykes S."/>
            <person name="Yandava C."/>
            <person name="Wortman J."/>
            <person name="Nusbaum C."/>
            <person name="Birren B."/>
        </authorList>
    </citation>
    <scope>NUCLEOTIDE SEQUENCE</scope>
    <source>
        <strain>70-15</strain>
    </source>
</reference>
<dbReference type="CDD" id="cd00067">
    <property type="entry name" value="GAL4"/>
    <property type="match status" value="1"/>
</dbReference>
<evidence type="ECO:0000256" key="3">
    <source>
        <dbReference type="SAM" id="MobiDB-lite"/>
    </source>
</evidence>
<evidence type="ECO:0000313" key="5">
    <source>
        <dbReference type="EMBL" id="EHA50673.1"/>
    </source>
</evidence>
<dbReference type="SMART" id="SM00066">
    <property type="entry name" value="GAL4"/>
    <property type="match status" value="1"/>
</dbReference>
<name>G4N6K3_PYRO7</name>
<dbReference type="Gene3D" id="4.10.240.10">
    <property type="entry name" value="Zn(2)-C6 fungal-type DNA-binding domain"/>
    <property type="match status" value="1"/>
</dbReference>
<dbReference type="SMART" id="SM00906">
    <property type="entry name" value="Fungal_trans"/>
    <property type="match status" value="1"/>
</dbReference>
<dbReference type="PROSITE" id="PS50048">
    <property type="entry name" value="ZN2_CY6_FUNGAL_2"/>
    <property type="match status" value="1"/>
</dbReference>
<accession>G4N6K3</accession>
<gene>
    <name evidence="5" type="ORF">MGG_06550</name>
</gene>
<evidence type="ECO:0000259" key="4">
    <source>
        <dbReference type="PROSITE" id="PS50048"/>
    </source>
</evidence>
<dbReference type="GeneID" id="2684705"/>
<organism evidence="5 6">
    <name type="scientific">Pyricularia oryzae (strain 70-15 / ATCC MYA-4617 / FGSC 8958)</name>
    <name type="common">Rice blast fungus</name>
    <name type="synonym">Magnaporthe oryzae</name>
    <dbReference type="NCBI Taxonomy" id="242507"/>
    <lineage>
        <taxon>Eukaryota</taxon>
        <taxon>Fungi</taxon>
        <taxon>Dikarya</taxon>
        <taxon>Ascomycota</taxon>
        <taxon>Pezizomycotina</taxon>
        <taxon>Sordariomycetes</taxon>
        <taxon>Sordariomycetidae</taxon>
        <taxon>Magnaporthales</taxon>
        <taxon>Pyriculariaceae</taxon>
        <taxon>Pyricularia</taxon>
    </lineage>
</organism>
<dbReference type="eggNOG" id="ENOG502SJ25">
    <property type="taxonomic scope" value="Eukaryota"/>
</dbReference>
<dbReference type="VEuPathDB" id="FungiDB:MGG_06550"/>
<dbReference type="SUPFAM" id="SSF57701">
    <property type="entry name" value="Zn2/Cys6 DNA-binding domain"/>
    <property type="match status" value="1"/>
</dbReference>
<dbReference type="STRING" id="242507.G4N6K3"/>
<feature type="region of interest" description="Disordered" evidence="3">
    <location>
        <begin position="538"/>
        <end position="571"/>
    </location>
</feature>
<dbReference type="GO" id="GO:0003677">
    <property type="term" value="F:DNA binding"/>
    <property type="evidence" value="ECO:0007669"/>
    <property type="project" value="InterPro"/>
</dbReference>
<dbReference type="RefSeq" id="XP_003716992.1">
    <property type="nucleotide sequence ID" value="XM_003716944.1"/>
</dbReference>
<dbReference type="GO" id="GO:0000981">
    <property type="term" value="F:DNA-binding transcription factor activity, RNA polymerase II-specific"/>
    <property type="evidence" value="ECO:0007669"/>
    <property type="project" value="InterPro"/>
</dbReference>
<dbReference type="InterPro" id="IPR036864">
    <property type="entry name" value="Zn2-C6_fun-type_DNA-bd_sf"/>
</dbReference>
<dbReference type="OMA" id="PMSCDRC"/>
<dbReference type="Pfam" id="PF00172">
    <property type="entry name" value="Zn_clus"/>
    <property type="match status" value="1"/>
</dbReference>
<dbReference type="InParanoid" id="G4N6K3"/>
<evidence type="ECO:0000256" key="1">
    <source>
        <dbReference type="ARBA" id="ARBA00022723"/>
    </source>
</evidence>
<dbReference type="OrthoDB" id="3364175at2759"/>
<dbReference type="EMBL" id="CM001234">
    <property type="protein sequence ID" value="EHA50673.1"/>
    <property type="molecule type" value="Genomic_DNA"/>
</dbReference>